<evidence type="ECO:0000313" key="3">
    <source>
        <dbReference type="Proteomes" id="UP000190423"/>
    </source>
</evidence>
<dbReference type="Gene3D" id="1.10.260.40">
    <property type="entry name" value="lambda repressor-like DNA-binding domains"/>
    <property type="match status" value="1"/>
</dbReference>
<protein>
    <submittedName>
        <fullName evidence="2">DNA-binding transcriptional regulator, XRE-family HTH domain</fullName>
    </submittedName>
</protein>
<proteinExistence type="predicted"/>
<accession>A0A1T4MTQ9</accession>
<name>A0A1T4MTQ9_TREPO</name>
<dbReference type="PROSITE" id="PS50943">
    <property type="entry name" value="HTH_CROC1"/>
    <property type="match status" value="1"/>
</dbReference>
<dbReference type="CDD" id="cd00093">
    <property type="entry name" value="HTH_XRE"/>
    <property type="match status" value="1"/>
</dbReference>
<dbReference type="InterPro" id="IPR001387">
    <property type="entry name" value="Cro/C1-type_HTH"/>
</dbReference>
<organism evidence="2 3">
    <name type="scientific">Treponema porcinum</name>
    <dbReference type="NCBI Taxonomy" id="261392"/>
    <lineage>
        <taxon>Bacteria</taxon>
        <taxon>Pseudomonadati</taxon>
        <taxon>Spirochaetota</taxon>
        <taxon>Spirochaetia</taxon>
        <taxon>Spirochaetales</taxon>
        <taxon>Treponemataceae</taxon>
        <taxon>Treponema</taxon>
    </lineage>
</organism>
<dbReference type="RefSeq" id="WP_234975426.1">
    <property type="nucleotide sequence ID" value="NZ_FUWG01000017.1"/>
</dbReference>
<dbReference type="SUPFAM" id="SSF47413">
    <property type="entry name" value="lambda repressor-like DNA-binding domains"/>
    <property type="match status" value="1"/>
</dbReference>
<dbReference type="AlphaFoldDB" id="A0A1T4MTQ9"/>
<keyword evidence="2" id="KW-0238">DNA-binding</keyword>
<evidence type="ECO:0000313" key="2">
    <source>
        <dbReference type="EMBL" id="SJZ70224.1"/>
    </source>
</evidence>
<dbReference type="STRING" id="261392.SAMN02745149_02079"/>
<feature type="domain" description="HTH cro/C1-type" evidence="1">
    <location>
        <begin position="48"/>
        <end position="80"/>
    </location>
</feature>
<dbReference type="EMBL" id="FUWG01000017">
    <property type="protein sequence ID" value="SJZ70224.1"/>
    <property type="molecule type" value="Genomic_DNA"/>
</dbReference>
<sequence>MEKNHMRTVTIQRPVVDLKATGAQIKSLRIKSGYTVHDIQAVFGFEYPQAVYAWESGKSIPTIDNLLVLAHLFDAAVEEIVIQRMIEVEVSCVSNKIEKLCNKNCNDCKLRLSA</sequence>
<dbReference type="GeneID" id="78317351"/>
<dbReference type="GO" id="GO:0003677">
    <property type="term" value="F:DNA binding"/>
    <property type="evidence" value="ECO:0007669"/>
    <property type="project" value="UniProtKB-KW"/>
</dbReference>
<gene>
    <name evidence="2" type="ORF">SAMN02745149_02079</name>
</gene>
<dbReference type="InterPro" id="IPR010982">
    <property type="entry name" value="Lambda_DNA-bd_dom_sf"/>
</dbReference>
<dbReference type="Pfam" id="PF01381">
    <property type="entry name" value="HTH_3"/>
    <property type="match status" value="1"/>
</dbReference>
<keyword evidence="3" id="KW-1185">Reference proteome</keyword>
<evidence type="ECO:0000259" key="1">
    <source>
        <dbReference type="PROSITE" id="PS50943"/>
    </source>
</evidence>
<dbReference type="Proteomes" id="UP000190423">
    <property type="component" value="Unassembled WGS sequence"/>
</dbReference>
<reference evidence="2 3" key="1">
    <citation type="submission" date="2017-02" db="EMBL/GenBank/DDBJ databases">
        <authorList>
            <person name="Peterson S.W."/>
        </authorList>
    </citation>
    <scope>NUCLEOTIDE SEQUENCE [LARGE SCALE GENOMIC DNA]</scope>
    <source>
        <strain evidence="2 3">ATCC BAA-908</strain>
    </source>
</reference>
<dbReference type="SMART" id="SM00530">
    <property type="entry name" value="HTH_XRE"/>
    <property type="match status" value="1"/>
</dbReference>